<dbReference type="KEGG" id="cbut:ATN24_12525"/>
<dbReference type="EMBL" id="LRDH01000046">
    <property type="protein sequence ID" value="PPV17151.1"/>
    <property type="molecule type" value="Genomic_DNA"/>
</dbReference>
<accession>A0A2S7FEI1</accession>
<reference evidence="1 7" key="3">
    <citation type="submission" date="2019-07" db="EMBL/GenBank/DDBJ databases">
        <title>Whole genome shotgun sequence of Clostridium butyricum NBRC 3858.</title>
        <authorList>
            <person name="Hosoyama A."/>
            <person name="Uohara A."/>
            <person name="Ohji S."/>
            <person name="Ichikawa N."/>
        </authorList>
    </citation>
    <scope>NUCLEOTIDE SEQUENCE [LARGE SCALE GENOMIC DNA]</scope>
    <source>
        <strain evidence="1 7">NBRC 3858</strain>
    </source>
</reference>
<dbReference type="AlphaFoldDB" id="A0A2S7FEI1"/>
<dbReference type="Proteomes" id="UP000515243">
    <property type="component" value="Chromosome 1"/>
</dbReference>
<name>A0A2S7FEI1_CLOBU</name>
<evidence type="ECO:0000313" key="9">
    <source>
        <dbReference type="Proteomes" id="UP000515243"/>
    </source>
</evidence>
<dbReference type="RefSeq" id="WP_002580653.1">
    <property type="nucleotide sequence ID" value="NZ_AP019716.1"/>
</dbReference>
<reference evidence="4 6" key="1">
    <citation type="submission" date="2016-01" db="EMBL/GenBank/DDBJ databases">
        <title>Characterization of the Clostridium difficile lineages that are prevalent in Hong Kong and China.</title>
        <authorList>
            <person name="Kwok J.S.-L."/>
            <person name="Lam W.-Y."/>
            <person name="Ip M."/>
            <person name="Chan T.-F."/>
            <person name="Hawkey P.M."/>
            <person name="Tsui S.K.-W."/>
        </authorList>
    </citation>
    <scope>NUCLEOTIDE SEQUENCE [LARGE SCALE GENOMIC DNA]</scope>
    <source>
        <strain evidence="4 6">300064</strain>
    </source>
</reference>
<sequence>MTDEKKYDNKFHKFQFKTDSEKDMELNNPPISKNIDTLKISDDFSNKLGVEYKYSGEGEDVDIKK</sequence>
<dbReference type="Proteomes" id="UP000474042">
    <property type="component" value="Unassembled WGS sequence"/>
</dbReference>
<evidence type="ECO:0000313" key="6">
    <source>
        <dbReference type="Proteomes" id="UP000238081"/>
    </source>
</evidence>
<reference evidence="2 8" key="4">
    <citation type="submission" date="2020-01" db="EMBL/GenBank/DDBJ databases">
        <title>Genome sequence of a 1,3-propanediol producer, Clostridium butyricum S3.</title>
        <authorList>
            <person name="Zhou J."/>
        </authorList>
    </citation>
    <scope>NUCLEOTIDE SEQUENCE [LARGE SCALE GENOMIC DNA]</scope>
    <source>
        <strain evidence="2 8">S3</strain>
    </source>
</reference>
<dbReference type="EMBL" id="BKBC01000062">
    <property type="protein sequence ID" value="GEQ22841.1"/>
    <property type="molecule type" value="Genomic_DNA"/>
</dbReference>
<evidence type="ECO:0000313" key="8">
    <source>
        <dbReference type="Proteomes" id="UP000474042"/>
    </source>
</evidence>
<evidence type="ECO:0000313" key="3">
    <source>
        <dbReference type="EMBL" id="PPV17106.1"/>
    </source>
</evidence>
<gene>
    <name evidence="3" type="ORF">AWN73_08540</name>
    <name evidence="4" type="ORF">AWN73_08775</name>
    <name evidence="1" type="ORF">CBU02nite_33470</name>
    <name evidence="5" type="ORF">FF104_11125</name>
    <name evidence="2" type="ORF">GND98_014035</name>
</gene>
<dbReference type="EMBL" id="CP040626">
    <property type="protein sequence ID" value="QMW91494.1"/>
    <property type="molecule type" value="Genomic_DNA"/>
</dbReference>
<dbReference type="EMBL" id="LRDH01000046">
    <property type="protein sequence ID" value="PPV17106.1"/>
    <property type="molecule type" value="Genomic_DNA"/>
</dbReference>
<evidence type="ECO:0000313" key="2">
    <source>
        <dbReference type="EMBL" id="NAS18957.1"/>
    </source>
</evidence>
<dbReference type="GeneID" id="92944723"/>
<proteinExistence type="predicted"/>
<dbReference type="Proteomes" id="UP000321089">
    <property type="component" value="Unassembled WGS sequence"/>
</dbReference>
<evidence type="ECO:0000313" key="1">
    <source>
        <dbReference type="EMBL" id="GEQ22841.1"/>
    </source>
</evidence>
<organism evidence="4 6">
    <name type="scientific">Clostridium butyricum</name>
    <dbReference type="NCBI Taxonomy" id="1492"/>
    <lineage>
        <taxon>Bacteria</taxon>
        <taxon>Bacillati</taxon>
        <taxon>Bacillota</taxon>
        <taxon>Clostridia</taxon>
        <taxon>Eubacteriales</taxon>
        <taxon>Clostridiaceae</taxon>
        <taxon>Clostridium</taxon>
    </lineage>
</organism>
<dbReference type="EMBL" id="WOFV02000050">
    <property type="protein sequence ID" value="NAS18957.1"/>
    <property type="molecule type" value="Genomic_DNA"/>
</dbReference>
<evidence type="ECO:0000313" key="4">
    <source>
        <dbReference type="EMBL" id="PPV17151.1"/>
    </source>
</evidence>
<protein>
    <submittedName>
        <fullName evidence="4">Uncharacterized protein</fullName>
    </submittedName>
</protein>
<evidence type="ECO:0000313" key="5">
    <source>
        <dbReference type="EMBL" id="QMW91494.1"/>
    </source>
</evidence>
<evidence type="ECO:0000313" key="7">
    <source>
        <dbReference type="Proteomes" id="UP000321089"/>
    </source>
</evidence>
<dbReference type="Proteomes" id="UP000238081">
    <property type="component" value="Unassembled WGS sequence"/>
</dbReference>
<reference evidence="5 9" key="2">
    <citation type="submission" date="2019-05" db="EMBL/GenBank/DDBJ databases">
        <authorList>
            <person name="Schori C."/>
            <person name="Ahrens C."/>
        </authorList>
    </citation>
    <scope>NUCLEOTIDE SEQUENCE [LARGE SCALE GENOMIC DNA]</scope>
    <source>
        <strain evidence="5 9">DSM 10702</strain>
    </source>
</reference>